<evidence type="ECO:0000256" key="2">
    <source>
        <dbReference type="SAM" id="SignalP"/>
    </source>
</evidence>
<evidence type="ECO:0008006" key="5">
    <source>
        <dbReference type="Google" id="ProtNLM"/>
    </source>
</evidence>
<evidence type="ECO:0000313" key="3">
    <source>
        <dbReference type="EMBL" id="ORY98568.1"/>
    </source>
</evidence>
<proteinExistence type="predicted"/>
<comment type="caution">
    <text evidence="3">The sequence shown here is derived from an EMBL/GenBank/DDBJ whole genome shotgun (WGS) entry which is preliminary data.</text>
</comment>
<organism evidence="3 4">
    <name type="scientific">Syncephalastrum racemosum</name>
    <name type="common">Filamentous fungus</name>
    <dbReference type="NCBI Taxonomy" id="13706"/>
    <lineage>
        <taxon>Eukaryota</taxon>
        <taxon>Fungi</taxon>
        <taxon>Fungi incertae sedis</taxon>
        <taxon>Mucoromycota</taxon>
        <taxon>Mucoromycotina</taxon>
        <taxon>Mucoromycetes</taxon>
        <taxon>Mucorales</taxon>
        <taxon>Syncephalastraceae</taxon>
        <taxon>Syncephalastrum</taxon>
    </lineage>
</organism>
<name>A0A1X2HHN3_SYNRA</name>
<protein>
    <recommendedName>
        <fullName evidence="5">Extracellular membrane protein CFEM domain-containing protein</fullName>
    </recommendedName>
</protein>
<feature type="signal peptide" evidence="2">
    <location>
        <begin position="1"/>
        <end position="23"/>
    </location>
</feature>
<keyword evidence="4" id="KW-1185">Reference proteome</keyword>
<evidence type="ECO:0000256" key="1">
    <source>
        <dbReference type="SAM" id="Phobius"/>
    </source>
</evidence>
<reference evidence="3 4" key="1">
    <citation type="submission" date="2016-07" db="EMBL/GenBank/DDBJ databases">
        <title>Pervasive Adenine N6-methylation of Active Genes in Fungi.</title>
        <authorList>
            <consortium name="DOE Joint Genome Institute"/>
            <person name="Mondo S.J."/>
            <person name="Dannebaum R.O."/>
            <person name="Kuo R.C."/>
            <person name="Labutti K."/>
            <person name="Haridas S."/>
            <person name="Kuo A."/>
            <person name="Salamov A."/>
            <person name="Ahrendt S.R."/>
            <person name="Lipzen A."/>
            <person name="Sullivan W."/>
            <person name="Andreopoulos W.B."/>
            <person name="Clum A."/>
            <person name="Lindquist E."/>
            <person name="Daum C."/>
            <person name="Ramamoorthy G.K."/>
            <person name="Gryganskyi A."/>
            <person name="Culley D."/>
            <person name="Magnuson J.K."/>
            <person name="James T.Y."/>
            <person name="O'Malley M.A."/>
            <person name="Stajich J.E."/>
            <person name="Spatafora J.W."/>
            <person name="Visel A."/>
            <person name="Grigoriev I.V."/>
        </authorList>
    </citation>
    <scope>NUCLEOTIDE SEQUENCE [LARGE SCALE GENOMIC DNA]</scope>
    <source>
        <strain evidence="3 4">NRRL 2496</strain>
    </source>
</reference>
<feature type="chain" id="PRO_5012755690" description="Extracellular membrane protein CFEM domain-containing protein" evidence="2">
    <location>
        <begin position="24"/>
        <end position="198"/>
    </location>
</feature>
<dbReference type="OMA" id="TSCLCND"/>
<keyword evidence="1" id="KW-0472">Membrane</keyword>
<dbReference type="Proteomes" id="UP000242180">
    <property type="component" value="Unassembled WGS sequence"/>
</dbReference>
<dbReference type="InParanoid" id="A0A1X2HHN3"/>
<keyword evidence="1" id="KW-0812">Transmembrane</keyword>
<keyword evidence="2" id="KW-0732">Signal</keyword>
<evidence type="ECO:0000313" key="4">
    <source>
        <dbReference type="Proteomes" id="UP000242180"/>
    </source>
</evidence>
<dbReference type="EMBL" id="MCGN01000003">
    <property type="protein sequence ID" value="ORY98568.1"/>
    <property type="molecule type" value="Genomic_DNA"/>
</dbReference>
<accession>A0A1X2HHN3</accession>
<dbReference type="OrthoDB" id="2285968at2759"/>
<dbReference type="AlphaFoldDB" id="A0A1X2HHN3"/>
<keyword evidence="1" id="KW-1133">Transmembrane helix</keyword>
<feature type="transmembrane region" description="Helical" evidence="1">
    <location>
        <begin position="180"/>
        <end position="197"/>
    </location>
</feature>
<gene>
    <name evidence="3" type="ORF">BCR43DRAFT_487754</name>
</gene>
<sequence>MLCALRAPAFLTIIFIVATLAAGESTVWKRDYPLPYDTLPESACAVPSACSNIQSPAVCRCNSVVTVCHNDAGQFCWGSETLNATSNCPAIPEPCNSEFNSTQSCLCNDSAVLCVDSYDHYCYATAVTTGSSGVSLAAIPTSAIASSSISSSSTSSSSSSTSGTLAASYTAAATAEHTSHPIMLFTAFLAFVVLYIIA</sequence>